<evidence type="ECO:0000256" key="5">
    <source>
        <dbReference type="ARBA" id="ARBA00022679"/>
    </source>
</evidence>
<dbReference type="NCBIfam" id="NF009395">
    <property type="entry name" value="PRK12755.1"/>
    <property type="match status" value="1"/>
</dbReference>
<dbReference type="PIRSF" id="PIRSF001361">
    <property type="entry name" value="DAHP_synthase"/>
    <property type="match status" value="1"/>
</dbReference>
<accession>A0ABX1G145</accession>
<organism evidence="10 11">
    <name type="scientific">Paeniglutamicibacter terrestris</name>
    <dbReference type="NCBI Taxonomy" id="2723403"/>
    <lineage>
        <taxon>Bacteria</taxon>
        <taxon>Bacillati</taxon>
        <taxon>Actinomycetota</taxon>
        <taxon>Actinomycetes</taxon>
        <taxon>Micrococcales</taxon>
        <taxon>Micrococcaceae</taxon>
        <taxon>Paeniglutamicibacter</taxon>
    </lineage>
</organism>
<comment type="similarity">
    <text evidence="3 8">Belongs to the class-I DAHP synthase family.</text>
</comment>
<reference evidence="10 11" key="1">
    <citation type="submission" date="2020-04" db="EMBL/GenBank/DDBJ databases">
        <title>Paeniglutamicibacter sp. ANT13_2, a novel actinomycete isolated from sediment in Antarctica.</title>
        <authorList>
            <person name="Sakdapetsiri C."/>
            <person name="Pinyakong O."/>
        </authorList>
    </citation>
    <scope>NUCLEOTIDE SEQUENCE [LARGE SCALE GENOMIC DNA]</scope>
    <source>
        <strain evidence="10 11">ANT13_2</strain>
    </source>
</reference>
<evidence type="ECO:0000256" key="1">
    <source>
        <dbReference type="ARBA" id="ARBA00003726"/>
    </source>
</evidence>
<dbReference type="InterPro" id="IPR013785">
    <property type="entry name" value="Aldolase_TIM"/>
</dbReference>
<sequence>MSTNISPAVKEQPRFNTNERITSITELPTPAELITELPVGDAQGYRIMRARQEVRAVLSGLDQRLLVIIGPCSIHDPVAGLEYAAKLAAAAKTHEGELLVVMRSYFEKPRTTVGWKGLVNDPHLDGSHDMAAGLRAAREFTLAASNLGLPLATEFLEPLSAQYLADVMSWGAIGARTTESQTHRQLVSGLSMPVGFKNGTDGSVQVAIDACQAASAPQSFLGISDDGRTAIVTTTGNQDSHLILRGGADGPNYGVEQVAAASAAMAGSGMNPRLIVDASHANSGKSEVRQAEVIGELAARIAAGDQSIAGIMAESFLVAGAQKHDPDAVAVGADVLGGLRYGQSVTDACMNWETSSDLLDTLAAAVRAAC</sequence>
<proteinExistence type="inferred from homology"/>
<evidence type="ECO:0000256" key="8">
    <source>
        <dbReference type="PIRNR" id="PIRNR001361"/>
    </source>
</evidence>
<evidence type="ECO:0000313" key="11">
    <source>
        <dbReference type="Proteomes" id="UP000746595"/>
    </source>
</evidence>
<keyword evidence="4 8" id="KW-0028">Amino-acid biosynthesis</keyword>
<evidence type="ECO:0000256" key="2">
    <source>
        <dbReference type="ARBA" id="ARBA00004688"/>
    </source>
</evidence>
<dbReference type="SUPFAM" id="SSF51569">
    <property type="entry name" value="Aldolase"/>
    <property type="match status" value="1"/>
</dbReference>
<dbReference type="NCBIfam" id="TIGR00034">
    <property type="entry name" value="aroFGH"/>
    <property type="match status" value="1"/>
</dbReference>
<dbReference type="RefSeq" id="WP_168150208.1">
    <property type="nucleotide sequence ID" value="NZ_JAAWVT010000001.1"/>
</dbReference>
<dbReference type="Proteomes" id="UP000746595">
    <property type="component" value="Unassembled WGS sequence"/>
</dbReference>
<dbReference type="Pfam" id="PF00793">
    <property type="entry name" value="DAHP_synth_1"/>
    <property type="match status" value="1"/>
</dbReference>
<dbReference type="InterPro" id="IPR006219">
    <property type="entry name" value="DAHP_synth_1"/>
</dbReference>
<comment type="caution">
    <text evidence="10">The sequence shown here is derived from an EMBL/GenBank/DDBJ whole genome shotgun (WGS) entry which is preliminary data.</text>
</comment>
<dbReference type="GO" id="GO:0003849">
    <property type="term" value="F:3-deoxy-7-phosphoheptulonate synthase activity"/>
    <property type="evidence" value="ECO:0007669"/>
    <property type="project" value="UniProtKB-EC"/>
</dbReference>
<evidence type="ECO:0000313" key="10">
    <source>
        <dbReference type="EMBL" id="NKG19187.1"/>
    </source>
</evidence>
<keyword evidence="11" id="KW-1185">Reference proteome</keyword>
<comment type="function">
    <text evidence="1 8">Stereospecific condensation of phosphoenolpyruvate (PEP) and D-erythrose-4-phosphate (E4P) giving rise to 3-deoxy-D-arabino-heptulosonate-7-phosphate (DAHP).</text>
</comment>
<comment type="catalytic activity">
    <reaction evidence="7 8">
        <text>D-erythrose 4-phosphate + phosphoenolpyruvate + H2O = 7-phospho-2-dehydro-3-deoxy-D-arabino-heptonate + phosphate</text>
        <dbReference type="Rhea" id="RHEA:14717"/>
        <dbReference type="ChEBI" id="CHEBI:15377"/>
        <dbReference type="ChEBI" id="CHEBI:16897"/>
        <dbReference type="ChEBI" id="CHEBI:43474"/>
        <dbReference type="ChEBI" id="CHEBI:58394"/>
        <dbReference type="ChEBI" id="CHEBI:58702"/>
        <dbReference type="EC" id="2.5.1.54"/>
    </reaction>
</comment>
<dbReference type="InterPro" id="IPR006218">
    <property type="entry name" value="DAHP1/KDSA"/>
</dbReference>
<evidence type="ECO:0000256" key="4">
    <source>
        <dbReference type="ARBA" id="ARBA00022605"/>
    </source>
</evidence>
<keyword evidence="5 8" id="KW-0808">Transferase</keyword>
<dbReference type="PANTHER" id="PTHR21225:SF12">
    <property type="entry name" value="PHOSPHO-2-DEHYDRO-3-DEOXYHEPTONATE ALDOLASE, TYROSINE-INHIBITED"/>
    <property type="match status" value="1"/>
</dbReference>
<gene>
    <name evidence="10" type="ORF">HED64_00530</name>
</gene>
<keyword evidence="6 8" id="KW-0057">Aromatic amino acid biosynthesis</keyword>
<evidence type="ECO:0000256" key="6">
    <source>
        <dbReference type="ARBA" id="ARBA00023141"/>
    </source>
</evidence>
<name>A0ABX1G145_9MICC</name>
<dbReference type="PANTHER" id="PTHR21225">
    <property type="entry name" value="PHOSPHO-2-DEHYDRO-3-DEOXYHEPTONATE ALDOLASE DAHP SYNTHETASE"/>
    <property type="match status" value="1"/>
</dbReference>
<dbReference type="Gene3D" id="3.20.20.70">
    <property type="entry name" value="Aldolase class I"/>
    <property type="match status" value="1"/>
</dbReference>
<feature type="domain" description="DAHP synthetase I/KDSA" evidence="9">
    <location>
        <begin position="56"/>
        <end position="358"/>
    </location>
</feature>
<dbReference type="EMBL" id="JAAWVT010000001">
    <property type="protein sequence ID" value="NKG19187.1"/>
    <property type="molecule type" value="Genomic_DNA"/>
</dbReference>
<evidence type="ECO:0000256" key="7">
    <source>
        <dbReference type="ARBA" id="ARBA00047508"/>
    </source>
</evidence>
<dbReference type="EC" id="2.5.1.54" evidence="8"/>
<evidence type="ECO:0000256" key="3">
    <source>
        <dbReference type="ARBA" id="ARBA00007985"/>
    </source>
</evidence>
<evidence type="ECO:0000259" key="9">
    <source>
        <dbReference type="Pfam" id="PF00793"/>
    </source>
</evidence>
<comment type="pathway">
    <text evidence="2 8">Metabolic intermediate biosynthesis; chorismate biosynthesis; chorismate from D-erythrose 4-phosphate and phosphoenolpyruvate: step 1/7.</text>
</comment>
<protein>
    <recommendedName>
        <fullName evidence="8">Phospho-2-dehydro-3-deoxyheptonate aldolase</fullName>
        <ecNumber evidence="8">2.5.1.54</ecNumber>
    </recommendedName>
</protein>